<dbReference type="AlphaFoldDB" id="A0A516G9T1"/>
<keyword evidence="2" id="KW-0812">Transmembrane</keyword>
<feature type="compositionally biased region" description="Polar residues" evidence="1">
    <location>
        <begin position="420"/>
        <end position="429"/>
    </location>
</feature>
<dbReference type="KEGG" id="orz:FNH13_07920"/>
<feature type="compositionally biased region" description="Low complexity" evidence="1">
    <location>
        <begin position="239"/>
        <end position="258"/>
    </location>
</feature>
<keyword evidence="4" id="KW-1185">Reference proteome</keyword>
<dbReference type="Proteomes" id="UP000315395">
    <property type="component" value="Chromosome"/>
</dbReference>
<accession>A0A516G9T1</accession>
<feature type="compositionally biased region" description="Gly residues" evidence="1">
    <location>
        <begin position="404"/>
        <end position="413"/>
    </location>
</feature>
<keyword evidence="2" id="KW-0472">Membrane</keyword>
<feature type="compositionally biased region" description="Gly residues" evidence="1">
    <location>
        <begin position="356"/>
        <end position="365"/>
    </location>
</feature>
<feature type="compositionally biased region" description="Acidic residues" evidence="1">
    <location>
        <begin position="470"/>
        <end position="484"/>
    </location>
</feature>
<sequence>MGNGEKSSAGPSKALGALAALLAVAGLVLVGLGLYGVLNTATPNMQGINSGQTVSVPASGMSLWAEEDIRDDIVCQAGDATMERPTSTYSVMVGDREFFEVARTPSDLDADSHVVTCQGSDAAVYVGPNAARTTAPGLIGQLGLLIGAITLGVAALLGLGALLTRRKKATPADAGAYQYSSHTGSAAGYPEQSHQQAGYQQGGYEQGGYQQGGYEQGGYQQGGYAPAGYAQPDHPQTYPPAQGYDQQGGYDQQPYAGGQDQGQQGGYGQQPYSTDQTQGYGQGGYAQQHDQTQAYPPAQGYDQQGGYGQQPYSTDQTQGYGQGGYAQQHDQTQAYPPAQGYDQQGGYGQQPYAGGQDQGQQGGYGQQPYSTEQGQAGYGQQQGGYDPGAGQPAPAPGSQHGPGSQQGPGGQTEGPGAPSTEGSPSSGATAWSPGQPVPGPAPDEAGQGHEASTPPQDTGQEGDQPREGQSDSDGDDSGGDDPGDADQATQQFPPPPPRWDNNA</sequence>
<feature type="compositionally biased region" description="Low complexity" evidence="1">
    <location>
        <begin position="309"/>
        <end position="342"/>
    </location>
</feature>
<gene>
    <name evidence="3" type="ORF">FNH13_07920</name>
</gene>
<feature type="compositionally biased region" description="Low complexity" evidence="1">
    <location>
        <begin position="222"/>
        <end position="232"/>
    </location>
</feature>
<feature type="compositionally biased region" description="Low complexity" evidence="1">
    <location>
        <begin position="366"/>
        <end position="375"/>
    </location>
</feature>
<feature type="compositionally biased region" description="Gly residues" evidence="1">
    <location>
        <begin position="200"/>
        <end position="221"/>
    </location>
</feature>
<feature type="compositionally biased region" description="Gly residues" evidence="1">
    <location>
        <begin position="376"/>
        <end position="387"/>
    </location>
</feature>
<feature type="transmembrane region" description="Helical" evidence="2">
    <location>
        <begin position="142"/>
        <end position="163"/>
    </location>
</feature>
<feature type="region of interest" description="Disordered" evidence="1">
    <location>
        <begin position="172"/>
        <end position="503"/>
    </location>
</feature>
<dbReference type="EMBL" id="CP041616">
    <property type="protein sequence ID" value="QDO88281.1"/>
    <property type="molecule type" value="Genomic_DNA"/>
</dbReference>
<dbReference type="OrthoDB" id="4868356at2"/>
<feature type="compositionally biased region" description="Gly residues" evidence="1">
    <location>
        <begin position="259"/>
        <end position="268"/>
    </location>
</feature>
<evidence type="ECO:0000313" key="4">
    <source>
        <dbReference type="Proteomes" id="UP000315395"/>
    </source>
</evidence>
<evidence type="ECO:0000256" key="2">
    <source>
        <dbReference type="SAM" id="Phobius"/>
    </source>
</evidence>
<reference evidence="3 4" key="1">
    <citation type="submission" date="2019-07" db="EMBL/GenBank/DDBJ databases">
        <title>complete genome sequencing of Ornithinimicrobium sp. H23M54.</title>
        <authorList>
            <person name="Bae J.-W."/>
            <person name="Lee S.-Y."/>
        </authorList>
    </citation>
    <scope>NUCLEOTIDE SEQUENCE [LARGE SCALE GENOMIC DNA]</scope>
    <source>
        <strain evidence="3 4">H23M54</strain>
    </source>
</reference>
<name>A0A516G9T1_9MICO</name>
<dbReference type="RefSeq" id="WP_143782956.1">
    <property type="nucleotide sequence ID" value="NZ_CP041616.1"/>
</dbReference>
<keyword evidence="2" id="KW-1133">Transmembrane helix</keyword>
<feature type="transmembrane region" description="Helical" evidence="2">
    <location>
        <begin position="15"/>
        <end position="38"/>
    </location>
</feature>
<feature type="compositionally biased region" description="Pro residues" evidence="1">
    <location>
        <begin position="492"/>
        <end position="503"/>
    </location>
</feature>
<proteinExistence type="predicted"/>
<protein>
    <submittedName>
        <fullName evidence="3">Uncharacterized protein</fullName>
    </submittedName>
</protein>
<organism evidence="3 4">
    <name type="scientific">Ornithinimicrobium ciconiae</name>
    <dbReference type="NCBI Taxonomy" id="2594265"/>
    <lineage>
        <taxon>Bacteria</taxon>
        <taxon>Bacillati</taxon>
        <taxon>Actinomycetota</taxon>
        <taxon>Actinomycetes</taxon>
        <taxon>Micrococcales</taxon>
        <taxon>Ornithinimicrobiaceae</taxon>
        <taxon>Ornithinimicrobium</taxon>
    </lineage>
</organism>
<evidence type="ECO:0000256" key="1">
    <source>
        <dbReference type="SAM" id="MobiDB-lite"/>
    </source>
</evidence>
<evidence type="ECO:0000313" key="3">
    <source>
        <dbReference type="EMBL" id="QDO88281.1"/>
    </source>
</evidence>
<feature type="compositionally biased region" description="Low complexity" evidence="1">
    <location>
        <begin position="269"/>
        <end position="302"/>
    </location>
</feature>
<feature type="compositionally biased region" description="Low complexity" evidence="1">
    <location>
        <begin position="388"/>
        <end position="403"/>
    </location>
</feature>